<gene>
    <name evidence="1" type="ORF">SPELUC_LOCUS10478</name>
</gene>
<keyword evidence="2" id="KW-1185">Reference proteome</keyword>
<feature type="non-terminal residue" evidence="1">
    <location>
        <position position="65"/>
    </location>
</feature>
<protein>
    <submittedName>
        <fullName evidence="1">16282_t:CDS:1</fullName>
    </submittedName>
</protein>
<evidence type="ECO:0000313" key="1">
    <source>
        <dbReference type="EMBL" id="CAG8686643.1"/>
    </source>
</evidence>
<reference evidence="1" key="1">
    <citation type="submission" date="2021-06" db="EMBL/GenBank/DDBJ databases">
        <authorList>
            <person name="Kallberg Y."/>
            <person name="Tangrot J."/>
            <person name="Rosling A."/>
        </authorList>
    </citation>
    <scope>NUCLEOTIDE SEQUENCE</scope>
    <source>
        <strain evidence="1">28 12/20/2015</strain>
    </source>
</reference>
<organism evidence="1 2">
    <name type="scientific">Cetraspora pellucida</name>
    <dbReference type="NCBI Taxonomy" id="1433469"/>
    <lineage>
        <taxon>Eukaryota</taxon>
        <taxon>Fungi</taxon>
        <taxon>Fungi incertae sedis</taxon>
        <taxon>Mucoromycota</taxon>
        <taxon>Glomeromycotina</taxon>
        <taxon>Glomeromycetes</taxon>
        <taxon>Diversisporales</taxon>
        <taxon>Gigasporaceae</taxon>
        <taxon>Cetraspora</taxon>
    </lineage>
</organism>
<proteinExistence type="predicted"/>
<accession>A0ACA9P0I1</accession>
<dbReference type="Proteomes" id="UP000789366">
    <property type="component" value="Unassembled WGS sequence"/>
</dbReference>
<comment type="caution">
    <text evidence="1">The sequence shown here is derived from an EMBL/GenBank/DDBJ whole genome shotgun (WGS) entry which is preliminary data.</text>
</comment>
<dbReference type="EMBL" id="CAJVPW010019644">
    <property type="protein sequence ID" value="CAG8686643.1"/>
    <property type="molecule type" value="Genomic_DNA"/>
</dbReference>
<sequence>MLLKRTFKKTIKDQKLAMVMLIENSENRNIIDIKAAAGLLISGKPITKNAGFAKMALFVNKHCED</sequence>
<name>A0ACA9P0I1_9GLOM</name>
<evidence type="ECO:0000313" key="2">
    <source>
        <dbReference type="Proteomes" id="UP000789366"/>
    </source>
</evidence>